<keyword evidence="1" id="KW-0863">Zinc-finger</keyword>
<name>A0A1E1X776_9ACAR</name>
<dbReference type="EMBL" id="GFAC01004061">
    <property type="protein sequence ID" value="JAT95127.1"/>
    <property type="molecule type" value="mRNA"/>
</dbReference>
<organism evidence="3">
    <name type="scientific">Amblyomma aureolatum</name>
    <dbReference type="NCBI Taxonomy" id="187763"/>
    <lineage>
        <taxon>Eukaryota</taxon>
        <taxon>Metazoa</taxon>
        <taxon>Ecdysozoa</taxon>
        <taxon>Arthropoda</taxon>
        <taxon>Chelicerata</taxon>
        <taxon>Arachnida</taxon>
        <taxon>Acari</taxon>
        <taxon>Parasitiformes</taxon>
        <taxon>Ixodida</taxon>
        <taxon>Ixodoidea</taxon>
        <taxon>Ixodidae</taxon>
        <taxon>Amblyomminae</taxon>
        <taxon>Amblyomma</taxon>
    </lineage>
</organism>
<dbReference type="AlphaFoldDB" id="A0A1E1X776"/>
<dbReference type="PANTHER" id="PTHR47526">
    <property type="entry name" value="ATP-DEPENDENT DNA HELICASE"/>
    <property type="match status" value="1"/>
</dbReference>
<keyword evidence="1" id="KW-0479">Metal-binding</keyword>
<dbReference type="PROSITE" id="PS50966">
    <property type="entry name" value="ZF_SWIM"/>
    <property type="match status" value="1"/>
</dbReference>
<feature type="domain" description="SWIM-type" evidence="2">
    <location>
        <begin position="1"/>
        <end position="27"/>
    </location>
</feature>
<dbReference type="Pfam" id="PF04434">
    <property type="entry name" value="SWIM"/>
    <property type="match status" value="1"/>
</dbReference>
<dbReference type="InterPro" id="IPR007527">
    <property type="entry name" value="Znf_SWIM"/>
</dbReference>
<protein>
    <submittedName>
        <fullName evidence="3">Putative isl2eu-5 hm</fullName>
    </submittedName>
</protein>
<proteinExistence type="evidence at transcript level"/>
<dbReference type="PANTHER" id="PTHR47526:SF3">
    <property type="entry name" value="PHD-TYPE DOMAIN-CONTAINING PROTEIN"/>
    <property type="match status" value="1"/>
</dbReference>
<sequence>ITDASCTCKAGSRGWCKHAAALAVYVNSHRHESCTDLPCAWRRASLRPTLDTKKTVKELFGSRPLPVPILQPLCPISIHAQFREVNCAFADILKEEERCLVEKECSAALSALISRVVDDEDTDIIKKCLSGERQLHTILEITSMCPLKLKRRDMLSSVTKKEQEFYKKFVHKNFEEIIEIALMTRGQAAQTRWHKERRIRITSSMAHRAKTRESKFEVLAESLVKGRGFSTPATLYG</sequence>
<dbReference type="GO" id="GO:0008270">
    <property type="term" value="F:zinc ion binding"/>
    <property type="evidence" value="ECO:0007669"/>
    <property type="project" value="UniProtKB-KW"/>
</dbReference>
<accession>A0A1E1X776</accession>
<feature type="non-terminal residue" evidence="3">
    <location>
        <position position="1"/>
    </location>
</feature>
<feature type="non-terminal residue" evidence="3">
    <location>
        <position position="237"/>
    </location>
</feature>
<evidence type="ECO:0000259" key="2">
    <source>
        <dbReference type="PROSITE" id="PS50966"/>
    </source>
</evidence>
<evidence type="ECO:0000256" key="1">
    <source>
        <dbReference type="PROSITE-ProRule" id="PRU00325"/>
    </source>
</evidence>
<evidence type="ECO:0000313" key="3">
    <source>
        <dbReference type="EMBL" id="JAT95127.1"/>
    </source>
</evidence>
<keyword evidence="1" id="KW-0862">Zinc</keyword>
<reference evidence="3" key="1">
    <citation type="journal article" date="2017" name="Front. Cell. Infect. Microbiol.">
        <title>The Distinct Transcriptional Response of the Midgut of Amblyomma sculptum and Amblyomma aureolatum Ticks to Rickettsia rickettsii Correlates to Their Differences in Susceptibility to Infection.</title>
        <authorList>
            <person name="Martins L.A."/>
            <person name="Galletti M.F.B.M."/>
            <person name="Ribeiro J.M."/>
            <person name="Fujita A."/>
            <person name="Costa F.B."/>
            <person name="Labruna M.B."/>
            <person name="Daffre S."/>
            <person name="Fogaca A.C."/>
        </authorList>
    </citation>
    <scope>NUCLEOTIDE SEQUENCE</scope>
</reference>